<dbReference type="Pfam" id="PF01584">
    <property type="entry name" value="CheW"/>
    <property type="match status" value="1"/>
</dbReference>
<evidence type="ECO:0000313" key="12">
    <source>
        <dbReference type="EMBL" id="MET3690862.1"/>
    </source>
</evidence>
<dbReference type="PRINTS" id="PR00344">
    <property type="entry name" value="BCTRLSENSOR"/>
</dbReference>
<dbReference type="GO" id="GO:0004673">
    <property type="term" value="F:protein histidine kinase activity"/>
    <property type="evidence" value="ECO:0007669"/>
    <property type="project" value="UniProtKB-EC"/>
</dbReference>
<accession>A0ABV2L0K2</accession>
<dbReference type="RefSeq" id="WP_238275518.1">
    <property type="nucleotide sequence ID" value="NZ_BPQL01000007.1"/>
</dbReference>
<protein>
    <recommendedName>
        <fullName evidence="2">histidine kinase</fullName>
        <ecNumber evidence="2">2.7.13.3</ecNumber>
    </recommendedName>
</protein>
<dbReference type="Gene3D" id="1.20.120.160">
    <property type="entry name" value="HPT domain"/>
    <property type="match status" value="1"/>
</dbReference>
<dbReference type="SMART" id="SM00260">
    <property type="entry name" value="CheW"/>
    <property type="match status" value="1"/>
</dbReference>
<dbReference type="CDD" id="cd00088">
    <property type="entry name" value="HPT"/>
    <property type="match status" value="1"/>
</dbReference>
<dbReference type="InterPro" id="IPR004105">
    <property type="entry name" value="CheA-like_dim"/>
</dbReference>
<keyword evidence="4 12" id="KW-0808">Transferase</keyword>
<dbReference type="InterPro" id="IPR036641">
    <property type="entry name" value="HPT_dom_sf"/>
</dbReference>
<dbReference type="Pfam" id="PF01627">
    <property type="entry name" value="Hpt"/>
    <property type="match status" value="1"/>
</dbReference>
<feature type="domain" description="CheW-like" evidence="10">
    <location>
        <begin position="601"/>
        <end position="728"/>
    </location>
</feature>
<dbReference type="SMART" id="SM00387">
    <property type="entry name" value="HATPase_c"/>
    <property type="match status" value="1"/>
</dbReference>
<dbReference type="InterPro" id="IPR036061">
    <property type="entry name" value="CheW-like_dom_sf"/>
</dbReference>
<dbReference type="InterPro" id="IPR002545">
    <property type="entry name" value="CheW-lke_dom"/>
</dbReference>
<dbReference type="Gene3D" id="3.30.565.10">
    <property type="entry name" value="Histidine kinase-like ATPase, C-terminal domain"/>
    <property type="match status" value="1"/>
</dbReference>
<evidence type="ECO:0000256" key="5">
    <source>
        <dbReference type="ARBA" id="ARBA00022777"/>
    </source>
</evidence>
<feature type="domain" description="Histidine kinase" evidence="9">
    <location>
        <begin position="194"/>
        <end position="444"/>
    </location>
</feature>
<proteinExistence type="predicted"/>
<evidence type="ECO:0000256" key="1">
    <source>
        <dbReference type="ARBA" id="ARBA00000085"/>
    </source>
</evidence>
<dbReference type="Gene3D" id="1.10.287.560">
    <property type="entry name" value="Histidine kinase CheA-like, homodimeric domain"/>
    <property type="match status" value="1"/>
</dbReference>
<dbReference type="PANTHER" id="PTHR43395:SF1">
    <property type="entry name" value="CHEMOTAXIS PROTEIN CHEA"/>
    <property type="match status" value="1"/>
</dbReference>
<dbReference type="SUPFAM" id="SSF47226">
    <property type="entry name" value="Histidine-containing phosphotransfer domain, HPT domain"/>
    <property type="match status" value="1"/>
</dbReference>
<dbReference type="CDD" id="cd00731">
    <property type="entry name" value="CheA_reg"/>
    <property type="match status" value="1"/>
</dbReference>
<dbReference type="Proteomes" id="UP001549145">
    <property type="component" value="Unassembled WGS sequence"/>
</dbReference>
<feature type="region of interest" description="Disordered" evidence="8">
    <location>
        <begin position="727"/>
        <end position="747"/>
    </location>
</feature>
<evidence type="ECO:0000256" key="8">
    <source>
        <dbReference type="SAM" id="MobiDB-lite"/>
    </source>
</evidence>
<evidence type="ECO:0000259" key="11">
    <source>
        <dbReference type="PROSITE" id="PS50894"/>
    </source>
</evidence>
<feature type="domain" description="CheW-like" evidence="10">
    <location>
        <begin position="446"/>
        <end position="581"/>
    </location>
</feature>
<dbReference type="InterPro" id="IPR036890">
    <property type="entry name" value="HATPase_C_sf"/>
</dbReference>
<evidence type="ECO:0000256" key="7">
    <source>
        <dbReference type="PROSITE-ProRule" id="PRU00110"/>
    </source>
</evidence>
<keyword evidence="3 7" id="KW-0597">Phosphoprotein</keyword>
<dbReference type="InterPro" id="IPR037006">
    <property type="entry name" value="CheA-like_homodim_sf"/>
</dbReference>
<organism evidence="12 13">
    <name type="scientific">Methylobacterium goesingense</name>
    <dbReference type="NCBI Taxonomy" id="243690"/>
    <lineage>
        <taxon>Bacteria</taxon>
        <taxon>Pseudomonadati</taxon>
        <taxon>Pseudomonadota</taxon>
        <taxon>Alphaproteobacteria</taxon>
        <taxon>Hyphomicrobiales</taxon>
        <taxon>Methylobacteriaceae</taxon>
        <taxon>Methylobacterium</taxon>
    </lineage>
</organism>
<comment type="caution">
    <text evidence="12">The sequence shown here is derived from an EMBL/GenBank/DDBJ whole genome shotgun (WGS) entry which is preliminary data.</text>
</comment>
<evidence type="ECO:0000256" key="4">
    <source>
        <dbReference type="ARBA" id="ARBA00022679"/>
    </source>
</evidence>
<dbReference type="PROSITE" id="PS50109">
    <property type="entry name" value="HIS_KIN"/>
    <property type="match status" value="1"/>
</dbReference>
<dbReference type="PROSITE" id="PS50851">
    <property type="entry name" value="CHEW"/>
    <property type="match status" value="2"/>
</dbReference>
<dbReference type="Pfam" id="PF02518">
    <property type="entry name" value="HATPase_c"/>
    <property type="match status" value="1"/>
</dbReference>
<dbReference type="Gene3D" id="2.30.30.40">
    <property type="entry name" value="SH3 Domains"/>
    <property type="match status" value="1"/>
</dbReference>
<dbReference type="InterPro" id="IPR005467">
    <property type="entry name" value="His_kinase_dom"/>
</dbReference>
<evidence type="ECO:0000259" key="10">
    <source>
        <dbReference type="PROSITE" id="PS50851"/>
    </source>
</evidence>
<dbReference type="SMART" id="SM01231">
    <property type="entry name" value="H-kinase_dim"/>
    <property type="match status" value="1"/>
</dbReference>
<evidence type="ECO:0000256" key="3">
    <source>
        <dbReference type="ARBA" id="ARBA00022553"/>
    </source>
</evidence>
<feature type="domain" description="HPt" evidence="11">
    <location>
        <begin position="1"/>
        <end position="100"/>
    </location>
</feature>
<dbReference type="InterPro" id="IPR036097">
    <property type="entry name" value="HisK_dim/P_sf"/>
</dbReference>
<sequence>MDDLLREFLTETAEHLDTVDAELVRFERDPTEAAVLRNVFRLVHTIKGTCGFLGLPRLEALAHAAETLMDRFRDGLPATSEAVTLVLATLDRLKQILNALAVAGTEPPGEDADLIDALESMATGQVTMTGAEAVAAGWSASAERVPVSSSVEPAAALDELAAAFWAASGPDAVTLPSPVPGPVAATPETEPGATKAQTLRVNVDTLEHLMTMVSELVLTRNQLLEIARTSEDDAYKVPLQRLSQVTAELQDGVMRTRMQPIGNAWQKLPRVVRDLSSELGKQIELVMSGAETELDRQVLEVIKDPLTHMVRNSADHGLEGTQARIAAGKPARGTIRLSAYHEGGTITIEIADDGKGLDLMAIRRKAVERGLASQDAVERMPDAQVAKFIFDAGFSTAAAVTAVSGRGVGMDVVKSNIETIGGVIDIATEAGRGTTFTIKIPLTLAIVAALIVRAGADRFALPQVAVLELVRVGARSAQTVERINGAPVLRLRDRLLPVVPLAGALGLDAPVPDDAFVVVAEVGRQRFGILVDEVFHTEEIVVKPMSAKLRSIPLFAGNTILGDGTVVLIVDPNGVAATVSAETRQADVDATPDGSAADGTAARYLVFRSGNDLRAVPLSLVTRLETVAAERIEWLGENPVLQYRGRLMRLVPAEAGMAVRRAGSQDLLVFSAGERPTGLLVDGIVDIVSEESEVEVTSRRPGILGTLVLRGRATDLVDVGHVLSLSDGTSPLPATSGPRPDPIALAA</sequence>
<dbReference type="SMART" id="SM00073">
    <property type="entry name" value="HPT"/>
    <property type="match status" value="1"/>
</dbReference>
<evidence type="ECO:0000256" key="6">
    <source>
        <dbReference type="ARBA" id="ARBA00023012"/>
    </source>
</evidence>
<dbReference type="Pfam" id="PF02895">
    <property type="entry name" value="H-kinase_dim"/>
    <property type="match status" value="1"/>
</dbReference>
<dbReference type="SUPFAM" id="SSF47384">
    <property type="entry name" value="Homodimeric domain of signal transducing histidine kinase"/>
    <property type="match status" value="1"/>
</dbReference>
<dbReference type="InterPro" id="IPR051315">
    <property type="entry name" value="Bact_Chemotaxis_CheA"/>
</dbReference>
<dbReference type="EC" id="2.7.13.3" evidence="2"/>
<dbReference type="PANTHER" id="PTHR43395">
    <property type="entry name" value="SENSOR HISTIDINE KINASE CHEA"/>
    <property type="match status" value="1"/>
</dbReference>
<dbReference type="InterPro" id="IPR008207">
    <property type="entry name" value="Sig_transdc_His_kin_Hpt_dom"/>
</dbReference>
<reference evidence="12 13" key="1">
    <citation type="submission" date="2024-06" db="EMBL/GenBank/DDBJ databases">
        <title>Genomic Encyclopedia of Type Strains, Phase IV (KMG-IV): sequencing the most valuable type-strain genomes for metagenomic binning, comparative biology and taxonomic classification.</title>
        <authorList>
            <person name="Goeker M."/>
        </authorList>
    </citation>
    <scope>NUCLEOTIDE SEQUENCE [LARGE SCALE GENOMIC DNA]</scope>
    <source>
        <strain evidence="12 13">DSM 21331</strain>
    </source>
</reference>
<keyword evidence="6" id="KW-0902">Two-component regulatory system</keyword>
<gene>
    <name evidence="12" type="ORF">ABID43_000381</name>
</gene>
<dbReference type="PROSITE" id="PS50894">
    <property type="entry name" value="HPT"/>
    <property type="match status" value="1"/>
</dbReference>
<dbReference type="InterPro" id="IPR004358">
    <property type="entry name" value="Sig_transdc_His_kin-like_C"/>
</dbReference>
<dbReference type="CDD" id="cd16916">
    <property type="entry name" value="HATPase_CheA-like"/>
    <property type="match status" value="1"/>
</dbReference>
<name>A0ABV2L0K2_9HYPH</name>
<comment type="catalytic activity">
    <reaction evidence="1">
        <text>ATP + protein L-histidine = ADP + protein N-phospho-L-histidine.</text>
        <dbReference type="EC" id="2.7.13.3"/>
    </reaction>
</comment>
<evidence type="ECO:0000313" key="13">
    <source>
        <dbReference type="Proteomes" id="UP001549145"/>
    </source>
</evidence>
<feature type="modified residue" description="Phosphohistidine" evidence="7">
    <location>
        <position position="44"/>
    </location>
</feature>
<dbReference type="SUPFAM" id="SSF50341">
    <property type="entry name" value="CheW-like"/>
    <property type="match status" value="2"/>
</dbReference>
<keyword evidence="5 12" id="KW-0418">Kinase</keyword>
<evidence type="ECO:0000259" key="9">
    <source>
        <dbReference type="PROSITE" id="PS50109"/>
    </source>
</evidence>
<keyword evidence="13" id="KW-1185">Reference proteome</keyword>
<evidence type="ECO:0000256" key="2">
    <source>
        <dbReference type="ARBA" id="ARBA00012438"/>
    </source>
</evidence>
<dbReference type="EMBL" id="JBEPMM010000001">
    <property type="protein sequence ID" value="MET3690862.1"/>
    <property type="molecule type" value="Genomic_DNA"/>
</dbReference>
<dbReference type="SUPFAM" id="SSF55874">
    <property type="entry name" value="ATPase domain of HSP90 chaperone/DNA topoisomerase II/histidine kinase"/>
    <property type="match status" value="1"/>
</dbReference>
<dbReference type="InterPro" id="IPR003594">
    <property type="entry name" value="HATPase_dom"/>
</dbReference>